<protein>
    <submittedName>
        <fullName evidence="1">Uncharacterized protein</fullName>
    </submittedName>
</protein>
<organism evidence="1 2">
    <name type="scientific">Rhodofomes roseus</name>
    <dbReference type="NCBI Taxonomy" id="34475"/>
    <lineage>
        <taxon>Eukaryota</taxon>
        <taxon>Fungi</taxon>
        <taxon>Dikarya</taxon>
        <taxon>Basidiomycota</taxon>
        <taxon>Agaricomycotina</taxon>
        <taxon>Agaricomycetes</taxon>
        <taxon>Polyporales</taxon>
        <taxon>Rhodofomes</taxon>
    </lineage>
</organism>
<dbReference type="EMBL" id="JADCUA010000027">
    <property type="protein sequence ID" value="KAH9831264.1"/>
    <property type="molecule type" value="Genomic_DNA"/>
</dbReference>
<sequence length="240" mass="26978">MTSLSSPIDVISTSNVTKQGWQTLVIFPPALHTLDLHWTGSCQLAAVRVQLRLLWWFIEHPAGEDVLSILRARMDLGRLLKGVLSDIGPAGPQHLELAMDWLASRRPDDLAPFPLSAYTGLQTFTLHFIISSNRWTEYSHLSDINALLGWLDSPSLTTITLAVHTSIMRDTQFPSVEARDVQWEELRALEWRDMERLLVQPKFAGLKKLVIYGGGDDSILRSHLQRVCPTLHGRGLIDLA</sequence>
<keyword evidence="2" id="KW-1185">Reference proteome</keyword>
<dbReference type="GeneID" id="72008708"/>
<gene>
    <name evidence="1" type="ORF">C8Q71DRAFT_861999</name>
</gene>
<accession>A0ABQ8K3R6</accession>
<reference evidence="1 2" key="1">
    <citation type="journal article" date="2021" name="Environ. Microbiol.">
        <title>Gene family expansions and transcriptome signatures uncover fungal adaptations to wood decay.</title>
        <authorList>
            <person name="Hage H."/>
            <person name="Miyauchi S."/>
            <person name="Viragh M."/>
            <person name="Drula E."/>
            <person name="Min B."/>
            <person name="Chaduli D."/>
            <person name="Navarro D."/>
            <person name="Favel A."/>
            <person name="Norest M."/>
            <person name="Lesage-Meessen L."/>
            <person name="Balint B."/>
            <person name="Merenyi Z."/>
            <person name="de Eugenio L."/>
            <person name="Morin E."/>
            <person name="Martinez A.T."/>
            <person name="Baldrian P."/>
            <person name="Stursova M."/>
            <person name="Martinez M.J."/>
            <person name="Novotny C."/>
            <person name="Magnuson J.K."/>
            <person name="Spatafora J.W."/>
            <person name="Maurice S."/>
            <person name="Pangilinan J."/>
            <person name="Andreopoulos W."/>
            <person name="LaButti K."/>
            <person name="Hundley H."/>
            <person name="Na H."/>
            <person name="Kuo A."/>
            <person name="Barry K."/>
            <person name="Lipzen A."/>
            <person name="Henrissat B."/>
            <person name="Riley R."/>
            <person name="Ahrendt S."/>
            <person name="Nagy L.G."/>
            <person name="Grigoriev I.V."/>
            <person name="Martin F."/>
            <person name="Rosso M.N."/>
        </authorList>
    </citation>
    <scope>NUCLEOTIDE SEQUENCE [LARGE SCALE GENOMIC DNA]</scope>
    <source>
        <strain evidence="1 2">CIRM-BRFM 1785</strain>
    </source>
</reference>
<evidence type="ECO:0000313" key="1">
    <source>
        <dbReference type="EMBL" id="KAH9831264.1"/>
    </source>
</evidence>
<proteinExistence type="predicted"/>
<comment type="caution">
    <text evidence="1">The sequence shown here is derived from an EMBL/GenBank/DDBJ whole genome shotgun (WGS) entry which is preliminary data.</text>
</comment>
<name>A0ABQ8K3R6_9APHY</name>
<evidence type="ECO:0000313" key="2">
    <source>
        <dbReference type="Proteomes" id="UP000814176"/>
    </source>
</evidence>
<dbReference type="Proteomes" id="UP000814176">
    <property type="component" value="Unassembled WGS sequence"/>
</dbReference>
<dbReference type="RefSeq" id="XP_047774425.1">
    <property type="nucleotide sequence ID" value="XM_047927976.1"/>
</dbReference>